<proteinExistence type="predicted"/>
<dbReference type="PANTHER" id="PTHR11933:SF6">
    <property type="entry name" value="THIL AANH DOMAIN-CONTAINING PROTEIN"/>
    <property type="match status" value="1"/>
</dbReference>
<gene>
    <name evidence="2" type="ORF">METZ01_LOCUS35577</name>
</gene>
<dbReference type="InterPro" id="IPR059101">
    <property type="entry name" value="NFACT-R_2"/>
</dbReference>
<dbReference type="AlphaFoldDB" id="A0A381QYY7"/>
<dbReference type="SUPFAM" id="SSF52402">
    <property type="entry name" value="Adenine nucleotide alpha hydrolases-like"/>
    <property type="match status" value="1"/>
</dbReference>
<evidence type="ECO:0000259" key="1">
    <source>
        <dbReference type="Pfam" id="PF18297"/>
    </source>
</evidence>
<dbReference type="InterPro" id="IPR014729">
    <property type="entry name" value="Rossmann-like_a/b/a_fold"/>
</dbReference>
<dbReference type="EMBL" id="UINC01001519">
    <property type="protein sequence ID" value="SUZ82723.1"/>
    <property type="molecule type" value="Genomic_DNA"/>
</dbReference>
<dbReference type="Pfam" id="PF03054">
    <property type="entry name" value="tRNA_Me_trans"/>
    <property type="match status" value="1"/>
</dbReference>
<accession>A0A381QYY7</accession>
<protein>
    <recommendedName>
        <fullName evidence="1">NFACT protein RNA binding domain-containing protein</fullName>
    </recommendedName>
</protein>
<dbReference type="Pfam" id="PF18297">
    <property type="entry name" value="NFACT-R_2"/>
    <property type="match status" value="1"/>
</dbReference>
<reference evidence="2" key="1">
    <citation type="submission" date="2018-05" db="EMBL/GenBank/DDBJ databases">
        <authorList>
            <person name="Lanie J.A."/>
            <person name="Ng W.-L."/>
            <person name="Kazmierczak K.M."/>
            <person name="Andrzejewski T.M."/>
            <person name="Davidsen T.M."/>
            <person name="Wayne K.J."/>
            <person name="Tettelin H."/>
            <person name="Glass J.I."/>
            <person name="Rusch D."/>
            <person name="Podicherti R."/>
            <person name="Tsui H.-C.T."/>
            <person name="Winkler M.E."/>
        </authorList>
    </citation>
    <scope>NUCLEOTIDE SEQUENCE</scope>
</reference>
<name>A0A381QYY7_9ZZZZ</name>
<organism evidence="2">
    <name type="scientific">marine metagenome</name>
    <dbReference type="NCBI Taxonomy" id="408172"/>
    <lineage>
        <taxon>unclassified sequences</taxon>
        <taxon>metagenomes</taxon>
        <taxon>ecological metagenomes</taxon>
    </lineage>
</organism>
<dbReference type="PANTHER" id="PTHR11933">
    <property type="entry name" value="TRNA 5-METHYLAMINOMETHYL-2-THIOURIDYLATE -METHYLTRANSFERASE"/>
    <property type="match status" value="1"/>
</dbReference>
<feature type="domain" description="NFACT protein RNA binding" evidence="1">
    <location>
        <begin position="267"/>
        <end position="361"/>
    </location>
</feature>
<evidence type="ECO:0000313" key="2">
    <source>
        <dbReference type="EMBL" id="SUZ82723.1"/>
    </source>
</evidence>
<dbReference type="Gene3D" id="3.40.50.620">
    <property type="entry name" value="HUPs"/>
    <property type="match status" value="1"/>
</dbReference>
<sequence>MATHRLLTSARIITGTISLKKHMSEQIRALGLLSGGLDSTLAARIMQAQNVEVLGLHFSTGFCLADRHRILGNRSNPDKPYRNEALRAGADLSIPIEIIDIKDQYLPEVVLNPKFGYGSGMNPCIDCRIFMLQKTREILEERGYQFVFTGEVLGQRPMSQRRPPLDDVAEESGLGRLLLRPLSAKLLPESIPEERGWVNRAELFDISGRSRKRQMELASQFRIIDYPQPAGGCCSLPDENYARKLRDFLAHRGTDVTPDDMMLLKVGRHFRLSNDVKVVVGRDQGENAYLERFIQGRAEVWVDDFPSPLTLVEGQPTAIDLETACRITARYSDGRHEPVVPVRWRSGESEGQLTVVPCQDDTELETLRI</sequence>